<protein>
    <submittedName>
        <fullName evidence="3">Uncharacterized protein</fullName>
    </submittedName>
</protein>
<feature type="region of interest" description="Disordered" evidence="1">
    <location>
        <begin position="238"/>
        <end position="261"/>
    </location>
</feature>
<dbReference type="AlphaFoldDB" id="A0AAE0TNT4"/>
<feature type="compositionally biased region" description="Low complexity" evidence="1">
    <location>
        <begin position="250"/>
        <end position="261"/>
    </location>
</feature>
<dbReference type="EMBL" id="JAUTXT010000060">
    <property type="protein sequence ID" value="KAK3670249.1"/>
    <property type="molecule type" value="Genomic_DNA"/>
</dbReference>
<keyword evidence="4" id="KW-1185">Reference proteome</keyword>
<feature type="chain" id="PRO_5041932307" evidence="2">
    <location>
        <begin position="22"/>
        <end position="393"/>
    </location>
</feature>
<gene>
    <name evidence="3" type="ORF">LTR78_009904</name>
</gene>
<proteinExistence type="predicted"/>
<dbReference type="Proteomes" id="UP001274830">
    <property type="component" value="Unassembled WGS sequence"/>
</dbReference>
<reference evidence="3" key="1">
    <citation type="submission" date="2023-07" db="EMBL/GenBank/DDBJ databases">
        <title>Black Yeasts Isolated from many extreme environments.</title>
        <authorList>
            <person name="Coleine C."/>
            <person name="Stajich J.E."/>
            <person name="Selbmann L."/>
        </authorList>
    </citation>
    <scope>NUCLEOTIDE SEQUENCE</scope>
    <source>
        <strain evidence="3">CCFEE 5485</strain>
    </source>
</reference>
<comment type="caution">
    <text evidence="3">The sequence shown here is derived from an EMBL/GenBank/DDBJ whole genome shotgun (WGS) entry which is preliminary data.</text>
</comment>
<name>A0AAE0TNT4_9PEZI</name>
<accession>A0AAE0TNT4</accession>
<evidence type="ECO:0000256" key="2">
    <source>
        <dbReference type="SAM" id="SignalP"/>
    </source>
</evidence>
<organism evidence="3 4">
    <name type="scientific">Recurvomyces mirabilis</name>
    <dbReference type="NCBI Taxonomy" id="574656"/>
    <lineage>
        <taxon>Eukaryota</taxon>
        <taxon>Fungi</taxon>
        <taxon>Dikarya</taxon>
        <taxon>Ascomycota</taxon>
        <taxon>Pezizomycotina</taxon>
        <taxon>Dothideomycetes</taxon>
        <taxon>Dothideomycetidae</taxon>
        <taxon>Mycosphaerellales</taxon>
        <taxon>Teratosphaeriaceae</taxon>
        <taxon>Recurvomyces</taxon>
    </lineage>
</organism>
<keyword evidence="2" id="KW-0732">Signal</keyword>
<sequence length="393" mass="39711">MACFNPTIVFALLQLLPRIDARLHRVIRQSGSQDIPTYLQQVNAARFDIAITQAGNESAVCRHLDQDTTYDDQPYDAALAEQLLYETASGIIIFPDLKGAAVNLTIAYEALQSARQGATTSSDCADLDVGSLEAAGLNGTAVQSIVCSAIRTTSTPELSTLSFTSISTGSTTGGSTSPLSSATTTSISLTTSAMSSSITSATMSSVITSTSSLTTSSATSTSDTALLSSTSRSALIIGTGSSTSDENPGTLPITTSKTTITPASSSASSLLTTSIPSDTKSSLGSSATSSLSANSTLSLSNNTTTAALGPSVIVGSPVSVNITRSASLLSASMTTPSDAIIYAGTITLLNTVWIFVDLANPTLGTTSTEFGSAGLPSVATGTGVCARGGGERL</sequence>
<feature type="signal peptide" evidence="2">
    <location>
        <begin position="1"/>
        <end position="21"/>
    </location>
</feature>
<evidence type="ECO:0000313" key="4">
    <source>
        <dbReference type="Proteomes" id="UP001274830"/>
    </source>
</evidence>
<evidence type="ECO:0000313" key="3">
    <source>
        <dbReference type="EMBL" id="KAK3670249.1"/>
    </source>
</evidence>
<evidence type="ECO:0000256" key="1">
    <source>
        <dbReference type="SAM" id="MobiDB-lite"/>
    </source>
</evidence>